<sequence length="38" mass="4021">MIRISVILSLVMTLAACETTRGFVRDAENVGQALARGG</sequence>
<dbReference type="EMBL" id="CP122537">
    <property type="protein sequence ID" value="WGH79857.1"/>
    <property type="molecule type" value="Genomic_DNA"/>
</dbReference>
<gene>
    <name evidence="1" type="ORF">P8627_06235</name>
</gene>
<evidence type="ECO:0000313" key="1">
    <source>
        <dbReference type="EMBL" id="WGH79857.1"/>
    </source>
</evidence>
<dbReference type="RefSeq" id="WP_279966840.1">
    <property type="nucleotide sequence ID" value="NZ_CP122537.1"/>
</dbReference>
<organism evidence="1 2">
    <name type="scientific">Jannaschia ovalis</name>
    <dbReference type="NCBI Taxonomy" id="3038773"/>
    <lineage>
        <taxon>Bacteria</taxon>
        <taxon>Pseudomonadati</taxon>
        <taxon>Pseudomonadota</taxon>
        <taxon>Alphaproteobacteria</taxon>
        <taxon>Rhodobacterales</taxon>
        <taxon>Roseobacteraceae</taxon>
        <taxon>Jannaschia</taxon>
    </lineage>
</organism>
<dbReference type="PROSITE" id="PS51257">
    <property type="entry name" value="PROKAR_LIPOPROTEIN"/>
    <property type="match status" value="1"/>
</dbReference>
<name>A0ABY8LEX9_9RHOB</name>
<dbReference type="Proteomes" id="UP001243420">
    <property type="component" value="Chromosome"/>
</dbReference>
<keyword evidence="2" id="KW-1185">Reference proteome</keyword>
<evidence type="ECO:0000313" key="2">
    <source>
        <dbReference type="Proteomes" id="UP001243420"/>
    </source>
</evidence>
<proteinExistence type="predicted"/>
<protein>
    <submittedName>
        <fullName evidence="1">EcnA/B family entericidin</fullName>
    </submittedName>
</protein>
<reference evidence="1 2" key="1">
    <citation type="submission" date="2023-04" db="EMBL/GenBank/DDBJ databases">
        <title>Jannaschia ovalis sp. nov., a marine bacterium isolated from sea tidal flat.</title>
        <authorList>
            <person name="Kwon D.Y."/>
            <person name="Kim J.-J."/>
        </authorList>
    </citation>
    <scope>NUCLEOTIDE SEQUENCE [LARGE SCALE GENOMIC DNA]</scope>
    <source>
        <strain evidence="1 2">GRR-S6-38</strain>
    </source>
</reference>
<accession>A0ABY8LEX9</accession>